<name>F3QM96_9BURK</name>
<dbReference type="HOGENOM" id="CLU_3186825_0_0_4"/>
<evidence type="ECO:0000313" key="1">
    <source>
        <dbReference type="EMBL" id="EGG52229.1"/>
    </source>
</evidence>
<comment type="caution">
    <text evidence="1">The sequence shown here is derived from an EMBL/GenBank/DDBJ whole genome shotgun (WGS) entry which is preliminary data.</text>
</comment>
<proteinExistence type="predicted"/>
<evidence type="ECO:0000313" key="2">
    <source>
        <dbReference type="Proteomes" id="UP000005156"/>
    </source>
</evidence>
<dbReference type="Proteomes" id="UP000005156">
    <property type="component" value="Unassembled WGS sequence"/>
</dbReference>
<sequence>MFVNRCKKHIGYTCLSWRSRFSHQIGLRAGICRKGLATDQKIEAVI</sequence>
<gene>
    <name evidence="1" type="ORF">HMPREF9439_02073</name>
</gene>
<accession>F3QM96</accession>
<dbReference type="EMBL" id="AFBP01000072">
    <property type="protein sequence ID" value="EGG52229.1"/>
    <property type="molecule type" value="Genomic_DNA"/>
</dbReference>
<keyword evidence="2" id="KW-1185">Reference proteome</keyword>
<reference evidence="1 2" key="1">
    <citation type="submission" date="2011-02" db="EMBL/GenBank/DDBJ databases">
        <authorList>
            <person name="Weinstock G."/>
            <person name="Sodergren E."/>
            <person name="Clifton S."/>
            <person name="Fulton L."/>
            <person name="Fulton B."/>
            <person name="Courtney L."/>
            <person name="Fronick C."/>
            <person name="Harrison M."/>
            <person name="Strong C."/>
            <person name="Farmer C."/>
            <person name="Delahaunty K."/>
            <person name="Markovic C."/>
            <person name="Hall O."/>
            <person name="Minx P."/>
            <person name="Tomlinson C."/>
            <person name="Mitreva M."/>
            <person name="Hou S."/>
            <person name="Chen J."/>
            <person name="Wollam A."/>
            <person name="Pepin K.H."/>
            <person name="Johnson M."/>
            <person name="Bhonagiri V."/>
            <person name="Zhang X."/>
            <person name="Suruliraj S."/>
            <person name="Warren W."/>
            <person name="Chinwalla A."/>
            <person name="Mardis E.R."/>
            <person name="Wilson R.K."/>
        </authorList>
    </citation>
    <scope>NUCLEOTIDE SEQUENCE [LARGE SCALE GENOMIC DNA]</scope>
    <source>
        <strain evidence="1 2">YIT 11859</strain>
    </source>
</reference>
<dbReference type="AlphaFoldDB" id="F3QM96"/>
<protein>
    <submittedName>
        <fullName evidence="1">Uncharacterized protein</fullName>
    </submittedName>
</protein>
<organism evidence="1 2">
    <name type="scientific">Parasutterella excrementihominis YIT 11859</name>
    <dbReference type="NCBI Taxonomy" id="762966"/>
    <lineage>
        <taxon>Bacteria</taxon>
        <taxon>Pseudomonadati</taxon>
        <taxon>Pseudomonadota</taxon>
        <taxon>Betaproteobacteria</taxon>
        <taxon>Burkholderiales</taxon>
        <taxon>Sutterellaceae</taxon>
        <taxon>Parasutterella</taxon>
    </lineage>
</organism>